<name>A0AB33JWN8_9ACTN</name>
<proteinExistence type="predicted"/>
<reference evidence="2" key="1">
    <citation type="submission" date="2024-07" db="EMBL/GenBank/DDBJ databases">
        <title>Complete genome sequences of cellulolytic bacteria, Kitasatospora sp. CMC57 and Streptomyces sp. CMC78, isolated from Japanese agricultural soil.</title>
        <authorList>
            <person name="Hashimoto T."/>
            <person name="Ito M."/>
            <person name="Iwamoto M."/>
            <person name="Fukahori D."/>
            <person name="Shoda T."/>
            <person name="Sakoda M."/>
            <person name="Morohoshi T."/>
            <person name="Mitsuboshi M."/>
            <person name="Nishizawa T."/>
        </authorList>
    </citation>
    <scope>NUCLEOTIDE SEQUENCE</scope>
    <source>
        <strain evidence="2">CMC57</strain>
    </source>
</reference>
<dbReference type="AlphaFoldDB" id="A0AB33JWN8"/>
<dbReference type="RefSeq" id="WP_407986368.1">
    <property type="nucleotide sequence ID" value="NZ_AP035881.2"/>
</dbReference>
<evidence type="ECO:0000313" key="2">
    <source>
        <dbReference type="EMBL" id="BFP43780.1"/>
    </source>
</evidence>
<accession>A0AB33JWN8</accession>
<gene>
    <name evidence="2" type="ORF">KCMC57_01480</name>
</gene>
<evidence type="ECO:0000256" key="1">
    <source>
        <dbReference type="SAM" id="MobiDB-lite"/>
    </source>
</evidence>
<dbReference type="EMBL" id="AP035881">
    <property type="protein sequence ID" value="BFP43780.1"/>
    <property type="molecule type" value="Genomic_DNA"/>
</dbReference>
<evidence type="ECO:0008006" key="3">
    <source>
        <dbReference type="Google" id="ProtNLM"/>
    </source>
</evidence>
<sequence length="61" mass="6507">MLVNEIVINAVTGTTTHNAPLSNKKRQAPPRRTLPSGPLPGSLDAWATEVANPEPTRALVH</sequence>
<protein>
    <recommendedName>
        <fullName evidence="3">Transposase</fullName>
    </recommendedName>
</protein>
<organism evidence="2">
    <name type="scientific">Kitasatospora sp. CMC57</name>
    <dbReference type="NCBI Taxonomy" id="3231513"/>
    <lineage>
        <taxon>Bacteria</taxon>
        <taxon>Bacillati</taxon>
        <taxon>Actinomycetota</taxon>
        <taxon>Actinomycetes</taxon>
        <taxon>Kitasatosporales</taxon>
        <taxon>Streptomycetaceae</taxon>
        <taxon>Kitasatospora</taxon>
    </lineage>
</organism>
<feature type="region of interest" description="Disordered" evidence="1">
    <location>
        <begin position="13"/>
        <end position="45"/>
    </location>
</feature>